<dbReference type="NCBIfam" id="TIGR01725">
    <property type="entry name" value="phge_HK97_gp10"/>
    <property type="match status" value="1"/>
</dbReference>
<accession>A0A069D3M9</accession>
<protein>
    <submittedName>
        <fullName evidence="1">Prophage protein</fullName>
    </submittedName>
</protein>
<dbReference type="InterPro" id="IPR010064">
    <property type="entry name" value="HK97-gp10_tail"/>
</dbReference>
<organism evidence="1 2">
    <name type="scientific">Weissella oryzae (strain DSM 25784 / JCM 18191 / LMG 30913 / SG25)</name>
    <dbReference type="NCBI Taxonomy" id="1329250"/>
    <lineage>
        <taxon>Bacteria</taxon>
        <taxon>Bacillati</taxon>
        <taxon>Bacillota</taxon>
        <taxon>Bacilli</taxon>
        <taxon>Lactobacillales</taxon>
        <taxon>Lactobacillaceae</taxon>
        <taxon>Weissella</taxon>
    </lineage>
</organism>
<dbReference type="STRING" id="1329250.WOSG25_230090"/>
<dbReference type="EMBL" id="DF820506">
    <property type="protein sequence ID" value="GAK32001.1"/>
    <property type="molecule type" value="Genomic_DNA"/>
</dbReference>
<dbReference type="RefSeq" id="WP_052348631.1">
    <property type="nucleotide sequence ID" value="NZ_DF820506.1"/>
</dbReference>
<dbReference type="AlphaFoldDB" id="A0A069D3M9"/>
<dbReference type="Pfam" id="PF04883">
    <property type="entry name" value="HK97-gp10_like"/>
    <property type="match status" value="1"/>
</dbReference>
<name>A0A069D3M9_WEIOS</name>
<dbReference type="Proteomes" id="UP000030643">
    <property type="component" value="Unassembled WGS sequence"/>
</dbReference>
<dbReference type="OrthoDB" id="886754at2"/>
<evidence type="ECO:0000313" key="1">
    <source>
        <dbReference type="EMBL" id="GAK32001.1"/>
    </source>
</evidence>
<evidence type="ECO:0000313" key="2">
    <source>
        <dbReference type="Proteomes" id="UP000030643"/>
    </source>
</evidence>
<gene>
    <name evidence="1" type="ORF">WOSG25_230090</name>
</gene>
<proteinExistence type="predicted"/>
<keyword evidence="2" id="KW-1185">Reference proteome</keyword>
<reference evidence="2" key="1">
    <citation type="journal article" date="2014" name="Genome Announc.">
        <title>Draft genome sequence of Weissella oryzae SG25T, isolated from fermented rice grains.</title>
        <authorList>
            <person name="Tanizawa Y."/>
            <person name="Fujisawa T."/>
            <person name="Mochizuki T."/>
            <person name="Kaminuma E."/>
            <person name="Suzuki Y."/>
            <person name="Nakamura Y."/>
            <person name="Tohno M."/>
        </authorList>
    </citation>
    <scope>NUCLEOTIDE SEQUENCE [LARGE SCALE GENOMIC DNA]</scope>
    <source>
        <strain evidence="2">DSM 25784 / JCM 18191 / LMG 30913 / SG25</strain>
    </source>
</reference>
<sequence length="120" mass="13462">MSKSGMKVTFKGVDNLITKYDKQPQKIKDEATDIINNTAQQVEKKAVELAPVDTGYLKQHIKAENNGLLSAKIISSANYSIYLEKGTRRMPPQPFMQPAVSSQEDFLHQKLSNLLKRGLL</sequence>